<proteinExistence type="inferred from homology"/>
<dbReference type="InterPro" id="IPR005846">
    <property type="entry name" value="A-D-PHexomutase_a/b/a-III"/>
</dbReference>
<dbReference type="InterPro" id="IPR036900">
    <property type="entry name" value="A-D-PHexomutase_C_sf"/>
</dbReference>
<dbReference type="GO" id="GO:0000287">
    <property type="term" value="F:magnesium ion binding"/>
    <property type="evidence" value="ECO:0007669"/>
    <property type="project" value="InterPro"/>
</dbReference>
<evidence type="ECO:0000256" key="8">
    <source>
        <dbReference type="SAM" id="MobiDB-lite"/>
    </source>
</evidence>
<evidence type="ECO:0000256" key="7">
    <source>
        <dbReference type="RuleBase" id="RU004326"/>
    </source>
</evidence>
<protein>
    <submittedName>
        <fullName evidence="13">Phosphomannomutase</fullName>
        <ecNumber evidence="13">5.4.2.8</ecNumber>
    </submittedName>
</protein>
<dbReference type="PROSITE" id="PS00710">
    <property type="entry name" value="PGM_PMM"/>
    <property type="match status" value="1"/>
</dbReference>
<feature type="domain" description="Alpha-D-phosphohexomutase C-terminal" evidence="9">
    <location>
        <begin position="505"/>
        <end position="531"/>
    </location>
</feature>
<dbReference type="InterPro" id="IPR005843">
    <property type="entry name" value="A-D-PHexomutase_C"/>
</dbReference>
<sequence>MSALRPQDRDAAFRWMADDVDPTAKLELQRVVAGAMGGDESARAELADRMAGTLTFGTAGLRGPLRAGPNGMNRAVVVRATAGLAAWLVKQGHGGGIVVVGRDARHGSAEFAQDAADVFASAGFDARVLPRPLPTPVLAYAVRSLGAVAGVQVTASHNPPQDNGYKVYLGDGTQIVPPADRQIEAEIEAVGAAISVSRTTPARTVLDESLVQDYLAAAAAVVRPAAPGSGPVDRSALRIAATPLHGVGGEPLVAALRGAGFTDVRLVQSQAAPDPEFPTVGFPNPEEPGTVDELLALAAESSADLAVALDPDADRCALGARGRDGVWRMLRGDETGVLLAHHLLSTLDRGRHPDPLVATTIVSSSLLKAMAAEHGVRYDETLTGFKWLVRAGDGSGTGLVYAYEEALGHCVAPDSVRDKDGISAAVLAADLVAGLRATGRDVWDVLDELAGRHGVHLTEGLSLRLTEVSAGARLMRALRAEPPTTLAGVAVEMEDLSPRSDVLVLRGAGLRVVVRPSGTEPKLKAYLEIVEQVADSADQDTDPTGQAPDAERSAPSAPAIAAARQRASDRLAGLRTEVAALLA</sequence>
<dbReference type="GO" id="GO:0006166">
    <property type="term" value="P:purine ribonucleoside salvage"/>
    <property type="evidence" value="ECO:0007669"/>
    <property type="project" value="TreeGrafter"/>
</dbReference>
<dbReference type="PRINTS" id="PR00509">
    <property type="entry name" value="PGMPMM"/>
</dbReference>
<evidence type="ECO:0000256" key="6">
    <source>
        <dbReference type="ARBA" id="ARBA00023235"/>
    </source>
</evidence>
<feature type="domain" description="Alpha-D-phosphohexomutase alpha/beta/alpha" evidence="12">
    <location>
        <begin position="332"/>
        <end position="449"/>
    </location>
</feature>
<dbReference type="PANTHER" id="PTHR45745">
    <property type="entry name" value="PHOSPHOMANNOMUTASE 45A"/>
    <property type="match status" value="1"/>
</dbReference>
<comment type="cofactor">
    <cofactor evidence="1">
        <name>Mg(2+)</name>
        <dbReference type="ChEBI" id="CHEBI:18420"/>
    </cofactor>
</comment>
<keyword evidence="6 13" id="KW-0413">Isomerase</keyword>
<dbReference type="Gene3D" id="3.40.120.10">
    <property type="entry name" value="Alpha-D-Glucose-1,6-Bisphosphate, subunit A, domain 3"/>
    <property type="match status" value="3"/>
</dbReference>
<dbReference type="Pfam" id="PF02878">
    <property type="entry name" value="PGM_PMM_I"/>
    <property type="match status" value="1"/>
</dbReference>
<dbReference type="InterPro" id="IPR005841">
    <property type="entry name" value="Alpha-D-phosphohexomutase_SF"/>
</dbReference>
<dbReference type="CDD" id="cd05799">
    <property type="entry name" value="PGM2"/>
    <property type="match status" value="1"/>
</dbReference>
<dbReference type="Proteomes" id="UP000095210">
    <property type="component" value="Chromosome"/>
</dbReference>
<feature type="compositionally biased region" description="Low complexity" evidence="8">
    <location>
        <begin position="553"/>
        <end position="562"/>
    </location>
</feature>
<keyword evidence="4 7" id="KW-0479">Metal-binding</keyword>
<keyword evidence="3" id="KW-0597">Phosphoprotein</keyword>
<evidence type="ECO:0000256" key="3">
    <source>
        <dbReference type="ARBA" id="ARBA00022553"/>
    </source>
</evidence>
<feature type="domain" description="Alpha-D-phosphohexomutase alpha/beta/alpha" evidence="11">
    <location>
        <begin position="229"/>
        <end position="318"/>
    </location>
</feature>
<dbReference type="KEGG" id="ahm:TL08_24035"/>
<feature type="region of interest" description="Disordered" evidence="8">
    <location>
        <begin position="534"/>
        <end position="562"/>
    </location>
</feature>
<evidence type="ECO:0000256" key="2">
    <source>
        <dbReference type="ARBA" id="ARBA00010231"/>
    </source>
</evidence>
<comment type="similarity">
    <text evidence="2 7">Belongs to the phosphohexose mutase family.</text>
</comment>
<evidence type="ECO:0000313" key="13">
    <source>
        <dbReference type="EMBL" id="AOS65585.1"/>
    </source>
</evidence>
<dbReference type="InterPro" id="IPR005844">
    <property type="entry name" value="A-D-PHexomutase_a/b/a-I"/>
</dbReference>
<name>A0AAC9HW57_9PSEU</name>
<dbReference type="PANTHER" id="PTHR45745:SF1">
    <property type="entry name" value="PHOSPHOGLUCOMUTASE 2B-RELATED"/>
    <property type="match status" value="1"/>
</dbReference>
<evidence type="ECO:0000256" key="5">
    <source>
        <dbReference type="ARBA" id="ARBA00022842"/>
    </source>
</evidence>
<evidence type="ECO:0000259" key="10">
    <source>
        <dbReference type="Pfam" id="PF02878"/>
    </source>
</evidence>
<dbReference type="Gene3D" id="3.30.310.50">
    <property type="entry name" value="Alpha-D-phosphohexomutase, C-terminal domain"/>
    <property type="match status" value="1"/>
</dbReference>
<dbReference type="GO" id="GO:0005975">
    <property type="term" value="P:carbohydrate metabolic process"/>
    <property type="evidence" value="ECO:0007669"/>
    <property type="project" value="InterPro"/>
</dbReference>
<dbReference type="Pfam" id="PF02880">
    <property type="entry name" value="PGM_PMM_III"/>
    <property type="match status" value="1"/>
</dbReference>
<reference evidence="14" key="1">
    <citation type="submission" date="2016-03" db="EMBL/GenBank/DDBJ databases">
        <title>Complete genome sequence of the type strain Actinoalloteichus hymeniacidonis DSM 45092.</title>
        <authorList>
            <person name="Schaffert L."/>
            <person name="Albersmeier A."/>
            <person name="Winkler A."/>
            <person name="Kalinowski J."/>
            <person name="Zotchev S."/>
            <person name="Ruckert C."/>
        </authorList>
    </citation>
    <scope>NUCLEOTIDE SEQUENCE [LARGE SCALE GENOMIC DNA]</scope>
    <source>
        <strain evidence="14">HPA177(T) (DSM 45092(T))</strain>
    </source>
</reference>
<evidence type="ECO:0000256" key="1">
    <source>
        <dbReference type="ARBA" id="ARBA00001946"/>
    </source>
</evidence>
<accession>A0AAC9HW57</accession>
<dbReference type="GO" id="GO:0004615">
    <property type="term" value="F:phosphomannomutase activity"/>
    <property type="evidence" value="ECO:0007669"/>
    <property type="project" value="UniProtKB-EC"/>
</dbReference>
<dbReference type="Pfam" id="PF00408">
    <property type="entry name" value="PGM_PMM_IV"/>
    <property type="match status" value="1"/>
</dbReference>
<dbReference type="InterPro" id="IPR005845">
    <property type="entry name" value="A-D-PHexomutase_a/b/a-II"/>
</dbReference>
<dbReference type="EC" id="5.4.2.8" evidence="13"/>
<evidence type="ECO:0000259" key="12">
    <source>
        <dbReference type="Pfam" id="PF02880"/>
    </source>
</evidence>
<feature type="domain" description="Alpha-D-phosphohexomutase alpha/beta/alpha" evidence="10">
    <location>
        <begin position="55"/>
        <end position="189"/>
    </location>
</feature>
<dbReference type="Pfam" id="PF02879">
    <property type="entry name" value="PGM_PMM_II"/>
    <property type="match status" value="1"/>
</dbReference>
<gene>
    <name evidence="13" type="ORF">TL08_24035</name>
</gene>
<keyword evidence="5 7" id="KW-0460">Magnesium</keyword>
<keyword evidence="14" id="KW-1185">Reference proteome</keyword>
<dbReference type="AlphaFoldDB" id="A0AAC9HW57"/>
<dbReference type="InterPro" id="IPR016055">
    <property type="entry name" value="A-D-PHexomutase_a/b/a-I/II/III"/>
</dbReference>
<evidence type="ECO:0000259" key="9">
    <source>
        <dbReference type="Pfam" id="PF00408"/>
    </source>
</evidence>
<dbReference type="InterPro" id="IPR016066">
    <property type="entry name" value="A-D-PHexomutase_CS"/>
</dbReference>
<dbReference type="SUPFAM" id="SSF55957">
    <property type="entry name" value="Phosphoglucomutase, C-terminal domain"/>
    <property type="match status" value="1"/>
</dbReference>
<dbReference type="GO" id="GO:0008973">
    <property type="term" value="F:phosphopentomutase activity"/>
    <property type="evidence" value="ECO:0007669"/>
    <property type="project" value="TreeGrafter"/>
</dbReference>
<evidence type="ECO:0000313" key="14">
    <source>
        <dbReference type="Proteomes" id="UP000095210"/>
    </source>
</evidence>
<evidence type="ECO:0000259" key="11">
    <source>
        <dbReference type="Pfam" id="PF02879"/>
    </source>
</evidence>
<evidence type="ECO:0000256" key="4">
    <source>
        <dbReference type="ARBA" id="ARBA00022723"/>
    </source>
</evidence>
<dbReference type="EMBL" id="CP014859">
    <property type="protein sequence ID" value="AOS65585.1"/>
    <property type="molecule type" value="Genomic_DNA"/>
</dbReference>
<dbReference type="SUPFAM" id="SSF53738">
    <property type="entry name" value="Phosphoglucomutase, first 3 domains"/>
    <property type="match status" value="3"/>
</dbReference>
<organism evidence="13 14">
    <name type="scientific">Actinoalloteichus hymeniacidonis</name>
    <dbReference type="NCBI Taxonomy" id="340345"/>
    <lineage>
        <taxon>Bacteria</taxon>
        <taxon>Bacillati</taxon>
        <taxon>Actinomycetota</taxon>
        <taxon>Actinomycetes</taxon>
        <taxon>Pseudonocardiales</taxon>
        <taxon>Pseudonocardiaceae</taxon>
        <taxon>Actinoalloteichus</taxon>
    </lineage>
</organism>